<reference evidence="2" key="1">
    <citation type="journal article" date="2015" name="Nature">
        <title>Complex archaea that bridge the gap between prokaryotes and eukaryotes.</title>
        <authorList>
            <person name="Spang A."/>
            <person name="Saw J.H."/>
            <person name="Jorgensen S.L."/>
            <person name="Zaremba-Niedzwiedzka K."/>
            <person name="Martijn J."/>
            <person name="Lind A.E."/>
            <person name="van Eijk R."/>
            <person name="Schleper C."/>
            <person name="Guy L."/>
            <person name="Ettema T.J."/>
        </authorList>
    </citation>
    <scope>NUCLEOTIDE SEQUENCE</scope>
</reference>
<dbReference type="SUPFAM" id="SSF53448">
    <property type="entry name" value="Nucleotide-diphospho-sugar transferases"/>
    <property type="match status" value="1"/>
</dbReference>
<dbReference type="AlphaFoldDB" id="A0A0F9H439"/>
<dbReference type="PANTHER" id="PTHR48090">
    <property type="entry name" value="UNDECAPRENYL-PHOSPHATE 4-DEOXY-4-FORMAMIDO-L-ARABINOSE TRANSFERASE-RELATED"/>
    <property type="match status" value="1"/>
</dbReference>
<protein>
    <recommendedName>
        <fullName evidence="1">Glycosyltransferase 2-like domain-containing protein</fullName>
    </recommendedName>
</protein>
<feature type="domain" description="Glycosyltransferase 2-like" evidence="1">
    <location>
        <begin position="9"/>
        <end position="177"/>
    </location>
</feature>
<gene>
    <name evidence="2" type="ORF">LCGC14_1750860</name>
</gene>
<proteinExistence type="predicted"/>
<evidence type="ECO:0000259" key="1">
    <source>
        <dbReference type="Pfam" id="PF00535"/>
    </source>
</evidence>
<organism evidence="2">
    <name type="scientific">marine sediment metagenome</name>
    <dbReference type="NCBI Taxonomy" id="412755"/>
    <lineage>
        <taxon>unclassified sequences</taxon>
        <taxon>metagenomes</taxon>
        <taxon>ecological metagenomes</taxon>
    </lineage>
</organism>
<accession>A0A0F9H439</accession>
<dbReference type="Gene3D" id="3.90.550.10">
    <property type="entry name" value="Spore Coat Polysaccharide Biosynthesis Protein SpsA, Chain A"/>
    <property type="match status" value="1"/>
</dbReference>
<dbReference type="InterPro" id="IPR050256">
    <property type="entry name" value="Glycosyltransferase_2"/>
</dbReference>
<dbReference type="PANTHER" id="PTHR48090:SF7">
    <property type="entry name" value="RFBJ PROTEIN"/>
    <property type="match status" value="1"/>
</dbReference>
<comment type="caution">
    <text evidence="2">The sequence shown here is derived from an EMBL/GenBank/DDBJ whole genome shotgun (WGS) entry which is preliminary data.</text>
</comment>
<dbReference type="InterPro" id="IPR029044">
    <property type="entry name" value="Nucleotide-diphossugar_trans"/>
</dbReference>
<dbReference type="CDD" id="cd04179">
    <property type="entry name" value="DPM_DPG-synthase_like"/>
    <property type="match status" value="1"/>
</dbReference>
<feature type="non-terminal residue" evidence="2">
    <location>
        <position position="178"/>
    </location>
</feature>
<dbReference type="InterPro" id="IPR001173">
    <property type="entry name" value="Glyco_trans_2-like"/>
</dbReference>
<sequence length="178" mass="20242">MKEYKGKISVIVPAFNEEQHITDNVKEIIKVLDEAADDYEIIIVDDGSRDETYENALAACSHLFHVQVVKSDSNLGKGNALKYGFQFVDGDLVAFLDADLDLPPIQILTLFNFLVENEADIAIGSKRHPNSMLEYPSTRKLMSNAYFYMIKILFRLPIRDTQTGIKLFKHEVLQDVFP</sequence>
<evidence type="ECO:0000313" key="2">
    <source>
        <dbReference type="EMBL" id="KKM05760.1"/>
    </source>
</evidence>
<dbReference type="Pfam" id="PF00535">
    <property type="entry name" value="Glycos_transf_2"/>
    <property type="match status" value="1"/>
</dbReference>
<dbReference type="EMBL" id="LAZR01016147">
    <property type="protein sequence ID" value="KKM05760.1"/>
    <property type="molecule type" value="Genomic_DNA"/>
</dbReference>
<name>A0A0F9H439_9ZZZZ</name>